<gene>
    <name evidence="1" type="ORF">GCWU000325_02601</name>
</gene>
<sequence>MMSLSLSAATSSPSMRIAMVVCPCCLDSLRPLQKSFYTQKLLLIINELYL</sequence>
<dbReference type="STRING" id="626522.GCWU000325_02601"/>
<organism evidence="1 2">
    <name type="scientific">Alloprevotella tannerae ATCC 51259</name>
    <dbReference type="NCBI Taxonomy" id="626522"/>
    <lineage>
        <taxon>Bacteria</taxon>
        <taxon>Pseudomonadati</taxon>
        <taxon>Bacteroidota</taxon>
        <taxon>Bacteroidia</taxon>
        <taxon>Bacteroidales</taxon>
        <taxon>Prevotellaceae</taxon>
        <taxon>Alloprevotella</taxon>
    </lineage>
</organism>
<protein>
    <submittedName>
        <fullName evidence="1">Uncharacterized protein</fullName>
    </submittedName>
</protein>
<dbReference type="AlphaFoldDB" id="C9LK36"/>
<comment type="caution">
    <text evidence="1">The sequence shown here is derived from an EMBL/GenBank/DDBJ whole genome shotgun (WGS) entry which is preliminary data.</text>
</comment>
<dbReference type="EMBL" id="ACIJ02000028">
    <property type="protein sequence ID" value="EEX70559.1"/>
    <property type="molecule type" value="Genomic_DNA"/>
</dbReference>
<evidence type="ECO:0000313" key="2">
    <source>
        <dbReference type="Proteomes" id="UP000003460"/>
    </source>
</evidence>
<evidence type="ECO:0000313" key="1">
    <source>
        <dbReference type="EMBL" id="EEX70559.1"/>
    </source>
</evidence>
<name>C9LK36_9BACT</name>
<reference evidence="1" key="1">
    <citation type="submission" date="2009-09" db="EMBL/GenBank/DDBJ databases">
        <authorList>
            <person name="Weinstock G."/>
            <person name="Sodergren E."/>
            <person name="Clifton S."/>
            <person name="Fulton L."/>
            <person name="Fulton B."/>
            <person name="Courtney L."/>
            <person name="Fronick C."/>
            <person name="Harrison M."/>
            <person name="Strong C."/>
            <person name="Farmer C."/>
            <person name="Delahaunty K."/>
            <person name="Markovic C."/>
            <person name="Hall O."/>
            <person name="Minx P."/>
            <person name="Tomlinson C."/>
            <person name="Mitreva M."/>
            <person name="Nelson J."/>
            <person name="Hou S."/>
            <person name="Wollam A."/>
            <person name="Pepin K.H."/>
            <person name="Johnson M."/>
            <person name="Bhonagiri V."/>
            <person name="Nash W.E."/>
            <person name="Warren W."/>
            <person name="Chinwalla A."/>
            <person name="Mardis E.R."/>
            <person name="Wilson R.K."/>
        </authorList>
    </citation>
    <scope>NUCLEOTIDE SEQUENCE [LARGE SCALE GENOMIC DNA]</scope>
    <source>
        <strain evidence="1">ATCC 51259</strain>
    </source>
</reference>
<accession>C9LK36</accession>
<dbReference type="HOGENOM" id="CLU_3121317_0_0_10"/>
<keyword evidence="2" id="KW-1185">Reference proteome</keyword>
<dbReference type="Proteomes" id="UP000003460">
    <property type="component" value="Unassembled WGS sequence"/>
</dbReference>
<proteinExistence type="predicted"/>